<keyword evidence="4" id="KW-0804">Transcription</keyword>
<evidence type="ECO:0000256" key="1">
    <source>
        <dbReference type="ARBA" id="ARBA00004123"/>
    </source>
</evidence>
<dbReference type="Proteomes" id="UP000289340">
    <property type="component" value="Chromosome 14"/>
</dbReference>
<evidence type="ECO:0000256" key="4">
    <source>
        <dbReference type="ARBA" id="ARBA00023163"/>
    </source>
</evidence>
<dbReference type="GO" id="GO:0016592">
    <property type="term" value="C:mediator complex"/>
    <property type="evidence" value="ECO:0007669"/>
    <property type="project" value="InterPro"/>
</dbReference>
<keyword evidence="5" id="KW-0539">Nucleus</keyword>
<dbReference type="EMBL" id="QZWG01000014">
    <property type="protein sequence ID" value="RZB66830.1"/>
    <property type="molecule type" value="Genomic_DNA"/>
</dbReference>
<dbReference type="AlphaFoldDB" id="A0A445GZR1"/>
<comment type="caution">
    <text evidence="7">The sequence shown here is derived from an EMBL/GenBank/DDBJ whole genome shotgun (WGS) entry which is preliminary data.</text>
</comment>
<dbReference type="PANTHER" id="PTHR13114">
    <property type="entry name" value="MEDIATOR OF RNA POLYMERASE II TRANSCRIPTION SUBUNIT 17"/>
    <property type="match status" value="1"/>
</dbReference>
<evidence type="ECO:0000313" key="8">
    <source>
        <dbReference type="Proteomes" id="UP000289340"/>
    </source>
</evidence>
<sequence>MQLQISLDKLPIKRLDSIEENGVERFPPDLDYDAKRLSLIRQIDFAWAVEKDEEKKKQKSSRETSTTWQWQDLVENLQLAHQELSVIIDLINIVEANDAVTVASMTRPKLLPNEALSDRAVSAAIKLQCYRHVGKYFKQSAKAFEQQVAREARFYGALIRLQQNWKVKRQRQAAIVPGNEGFTFDLFDNSYDQAAIIRSLSMSTVRVNHDAAGMLAINVSPDLCHSLQLGFVGVQTDDTRRKSNENKSQFSGEHNLGETGEESLSDEECVKKAHSLLREVHEAIFNEQVIHSFVKKTHSLLSIICSFIIVVVGLLV</sequence>
<keyword evidence="3" id="KW-0805">Transcription regulation</keyword>
<dbReference type="PANTHER" id="PTHR13114:SF7">
    <property type="entry name" value="MEDIATOR OF RNA POLYMERASE II TRANSCRIPTION SUBUNIT 17"/>
    <property type="match status" value="1"/>
</dbReference>
<dbReference type="GO" id="GO:0070847">
    <property type="term" value="C:core mediator complex"/>
    <property type="evidence" value="ECO:0007669"/>
    <property type="project" value="TreeGrafter"/>
</dbReference>
<evidence type="ECO:0000256" key="2">
    <source>
        <dbReference type="ARBA" id="ARBA00005635"/>
    </source>
</evidence>
<comment type="similarity">
    <text evidence="2">Belongs to the Mediator complex subunit 17 family.</text>
</comment>
<organism evidence="7 8">
    <name type="scientific">Glycine soja</name>
    <name type="common">Wild soybean</name>
    <dbReference type="NCBI Taxonomy" id="3848"/>
    <lineage>
        <taxon>Eukaryota</taxon>
        <taxon>Viridiplantae</taxon>
        <taxon>Streptophyta</taxon>
        <taxon>Embryophyta</taxon>
        <taxon>Tracheophyta</taxon>
        <taxon>Spermatophyta</taxon>
        <taxon>Magnoliopsida</taxon>
        <taxon>eudicotyledons</taxon>
        <taxon>Gunneridae</taxon>
        <taxon>Pentapetalae</taxon>
        <taxon>rosids</taxon>
        <taxon>fabids</taxon>
        <taxon>Fabales</taxon>
        <taxon>Fabaceae</taxon>
        <taxon>Papilionoideae</taxon>
        <taxon>50 kb inversion clade</taxon>
        <taxon>NPAAA clade</taxon>
        <taxon>indigoferoid/millettioid clade</taxon>
        <taxon>Phaseoleae</taxon>
        <taxon>Glycine</taxon>
        <taxon>Glycine subgen. Soja</taxon>
    </lineage>
</organism>
<accession>A0A445GZR1</accession>
<evidence type="ECO:0000313" key="7">
    <source>
        <dbReference type="EMBL" id="RZB66830.1"/>
    </source>
</evidence>
<evidence type="ECO:0000256" key="3">
    <source>
        <dbReference type="ARBA" id="ARBA00023015"/>
    </source>
</evidence>
<evidence type="ECO:0000256" key="5">
    <source>
        <dbReference type="ARBA" id="ARBA00023242"/>
    </source>
</evidence>
<protein>
    <submittedName>
        <fullName evidence="7">Mediator of RNA polymerase II transcription subunit 17 isoform A</fullName>
    </submittedName>
</protein>
<dbReference type="GO" id="GO:0006357">
    <property type="term" value="P:regulation of transcription by RNA polymerase II"/>
    <property type="evidence" value="ECO:0007669"/>
    <property type="project" value="InterPro"/>
</dbReference>
<name>A0A445GZR1_GLYSO</name>
<feature type="region of interest" description="Disordered" evidence="6">
    <location>
        <begin position="238"/>
        <end position="265"/>
    </location>
</feature>
<dbReference type="GO" id="GO:0003712">
    <property type="term" value="F:transcription coregulator activity"/>
    <property type="evidence" value="ECO:0007669"/>
    <property type="project" value="InterPro"/>
</dbReference>
<evidence type="ECO:0000256" key="6">
    <source>
        <dbReference type="SAM" id="MobiDB-lite"/>
    </source>
</evidence>
<proteinExistence type="inferred from homology"/>
<gene>
    <name evidence="7" type="ORF">D0Y65_037306</name>
</gene>
<comment type="subcellular location">
    <subcellularLocation>
        <location evidence="1">Nucleus</location>
    </subcellularLocation>
</comment>
<dbReference type="InterPro" id="IPR019313">
    <property type="entry name" value="Mediator_Med17"/>
</dbReference>
<keyword evidence="8" id="KW-1185">Reference proteome</keyword>
<reference evidence="7 8" key="1">
    <citation type="submission" date="2018-09" db="EMBL/GenBank/DDBJ databases">
        <title>A high-quality reference genome of wild soybean provides a powerful tool to mine soybean genomes.</title>
        <authorList>
            <person name="Xie M."/>
            <person name="Chung C.Y.L."/>
            <person name="Li M.-W."/>
            <person name="Wong F.-L."/>
            <person name="Chan T.-F."/>
            <person name="Lam H.-M."/>
        </authorList>
    </citation>
    <scope>NUCLEOTIDE SEQUENCE [LARGE SCALE GENOMIC DNA]</scope>
    <source>
        <strain evidence="8">cv. W05</strain>
        <tissue evidence="7">Hypocotyl of etiolated seedlings</tissue>
    </source>
</reference>